<dbReference type="Proteomes" id="UP000799291">
    <property type="component" value="Unassembled WGS sequence"/>
</dbReference>
<dbReference type="EMBL" id="MU005572">
    <property type="protein sequence ID" value="KAF2689170.1"/>
    <property type="molecule type" value="Genomic_DNA"/>
</dbReference>
<evidence type="ECO:0000313" key="3">
    <source>
        <dbReference type="Proteomes" id="UP000799291"/>
    </source>
</evidence>
<organism evidence="2 3">
    <name type="scientific">Lentithecium fluviatile CBS 122367</name>
    <dbReference type="NCBI Taxonomy" id="1168545"/>
    <lineage>
        <taxon>Eukaryota</taxon>
        <taxon>Fungi</taxon>
        <taxon>Dikarya</taxon>
        <taxon>Ascomycota</taxon>
        <taxon>Pezizomycotina</taxon>
        <taxon>Dothideomycetes</taxon>
        <taxon>Pleosporomycetidae</taxon>
        <taxon>Pleosporales</taxon>
        <taxon>Massarineae</taxon>
        <taxon>Lentitheciaceae</taxon>
        <taxon>Lentithecium</taxon>
    </lineage>
</organism>
<evidence type="ECO:0000256" key="1">
    <source>
        <dbReference type="SAM" id="MobiDB-lite"/>
    </source>
</evidence>
<feature type="region of interest" description="Disordered" evidence="1">
    <location>
        <begin position="77"/>
        <end position="98"/>
    </location>
</feature>
<protein>
    <submittedName>
        <fullName evidence="2">Uncharacterized protein</fullName>
    </submittedName>
</protein>
<reference evidence="2" key="1">
    <citation type="journal article" date="2020" name="Stud. Mycol.">
        <title>101 Dothideomycetes genomes: a test case for predicting lifestyles and emergence of pathogens.</title>
        <authorList>
            <person name="Haridas S."/>
            <person name="Albert R."/>
            <person name="Binder M."/>
            <person name="Bloem J."/>
            <person name="Labutti K."/>
            <person name="Salamov A."/>
            <person name="Andreopoulos B."/>
            <person name="Baker S."/>
            <person name="Barry K."/>
            <person name="Bills G."/>
            <person name="Bluhm B."/>
            <person name="Cannon C."/>
            <person name="Castanera R."/>
            <person name="Culley D."/>
            <person name="Daum C."/>
            <person name="Ezra D."/>
            <person name="Gonzalez J."/>
            <person name="Henrissat B."/>
            <person name="Kuo A."/>
            <person name="Liang C."/>
            <person name="Lipzen A."/>
            <person name="Lutzoni F."/>
            <person name="Magnuson J."/>
            <person name="Mondo S."/>
            <person name="Nolan M."/>
            <person name="Ohm R."/>
            <person name="Pangilinan J."/>
            <person name="Park H.-J."/>
            <person name="Ramirez L."/>
            <person name="Alfaro M."/>
            <person name="Sun H."/>
            <person name="Tritt A."/>
            <person name="Yoshinaga Y."/>
            <person name="Zwiers L.-H."/>
            <person name="Turgeon B."/>
            <person name="Goodwin S."/>
            <person name="Spatafora J."/>
            <person name="Crous P."/>
            <person name="Grigoriev I."/>
        </authorList>
    </citation>
    <scope>NUCLEOTIDE SEQUENCE</scope>
    <source>
        <strain evidence="2">CBS 122367</strain>
    </source>
</reference>
<proteinExistence type="predicted"/>
<feature type="compositionally biased region" description="Polar residues" evidence="1">
    <location>
        <begin position="77"/>
        <end position="93"/>
    </location>
</feature>
<evidence type="ECO:0000313" key="2">
    <source>
        <dbReference type="EMBL" id="KAF2689170.1"/>
    </source>
</evidence>
<dbReference type="AlphaFoldDB" id="A0A6G1JG23"/>
<accession>A0A6G1JG23</accession>
<keyword evidence="3" id="KW-1185">Reference proteome</keyword>
<sequence length="151" mass="16905">MMSRLLFFHDVLQDLHDRRPGCCVVARTATRAHIALTIINFIQPIHLFQAFIGPIFLSGTLSSHGLIFKIDHSRPATHQHSGASASASRTSDTNPKRQCIVESSRGAITKPTFRHVRDTSLHPVSNSSSSHWLVAHKLRAHEKLDSPFHQF</sequence>
<name>A0A6G1JG23_9PLEO</name>
<gene>
    <name evidence="2" type="ORF">K458DRAFT_124674</name>
</gene>